<gene>
    <name evidence="2" type="ORF">ACFQ1E_20695</name>
</gene>
<feature type="compositionally biased region" description="Pro residues" evidence="1">
    <location>
        <begin position="40"/>
        <end position="50"/>
    </location>
</feature>
<reference evidence="3" key="1">
    <citation type="journal article" date="2019" name="Int. J. Syst. Evol. Microbiol.">
        <title>The Global Catalogue of Microorganisms (GCM) 10K type strain sequencing project: providing services to taxonomists for standard genome sequencing and annotation.</title>
        <authorList>
            <consortium name="The Broad Institute Genomics Platform"/>
            <consortium name="The Broad Institute Genome Sequencing Center for Infectious Disease"/>
            <person name="Wu L."/>
            <person name="Ma J."/>
        </authorList>
    </citation>
    <scope>NUCLEOTIDE SEQUENCE [LARGE SCALE GENOMIC DNA]</scope>
    <source>
        <strain evidence="3">CCUG 62982</strain>
    </source>
</reference>
<keyword evidence="3" id="KW-1185">Reference proteome</keyword>
<organism evidence="2 3">
    <name type="scientific">Sphingomonas canadensis</name>
    <dbReference type="NCBI Taxonomy" id="1219257"/>
    <lineage>
        <taxon>Bacteria</taxon>
        <taxon>Pseudomonadati</taxon>
        <taxon>Pseudomonadota</taxon>
        <taxon>Alphaproteobacteria</taxon>
        <taxon>Sphingomonadales</taxon>
        <taxon>Sphingomonadaceae</taxon>
        <taxon>Sphingomonas</taxon>
    </lineage>
</organism>
<evidence type="ECO:0000313" key="2">
    <source>
        <dbReference type="EMBL" id="MFD0948767.1"/>
    </source>
</evidence>
<name>A0ABW3HD40_9SPHN</name>
<sequence length="386" mass="43156">MSDSDRTPLHLGPAGAPKEPQAKPGAAAQPEPQARSEPPRSAPPPLPPQVDPRAAATRASKASSFAEQITSSGRHPVILFGTGESGKSTLLISLINCLAQNDRRINISLGARIFSQSDTIAEQYYQQAIMFYERYTRDFAEGTQLPATLVEKPYFIPIDVRPPDGPEVKLAFLEGRGDWIRPLDGDSGPVFQDLKPEIIDLLTHYSSNASVIYVAPYTIGEGTRESDTGLCGAIVKYQYHRNLPERDCHLFTLAKWDTFAEPLKDDPKFASVEDVEVAEILMQRYPTSWARFKNLPIDPDSGRRYFMQYASGHIVGGIVRDPPEKHRSTFDRYPRTMWNWIYANALEAGQGASRWGKRPYLFPEVLPVEPPKPSIIDQIYAMLGRR</sequence>
<evidence type="ECO:0000313" key="3">
    <source>
        <dbReference type="Proteomes" id="UP001596977"/>
    </source>
</evidence>
<accession>A0ABW3HD40</accession>
<dbReference type="Proteomes" id="UP001596977">
    <property type="component" value="Unassembled WGS sequence"/>
</dbReference>
<dbReference type="EMBL" id="JBHTJG010000019">
    <property type="protein sequence ID" value="MFD0948767.1"/>
    <property type="molecule type" value="Genomic_DNA"/>
</dbReference>
<dbReference type="RefSeq" id="WP_264946673.1">
    <property type="nucleotide sequence ID" value="NZ_JAPDRA010000020.1"/>
</dbReference>
<protein>
    <submittedName>
        <fullName evidence="2">Uncharacterized protein</fullName>
    </submittedName>
</protein>
<comment type="caution">
    <text evidence="2">The sequence shown here is derived from an EMBL/GenBank/DDBJ whole genome shotgun (WGS) entry which is preliminary data.</text>
</comment>
<feature type="compositionally biased region" description="Low complexity" evidence="1">
    <location>
        <begin position="54"/>
        <end position="66"/>
    </location>
</feature>
<proteinExistence type="predicted"/>
<evidence type="ECO:0000256" key="1">
    <source>
        <dbReference type="SAM" id="MobiDB-lite"/>
    </source>
</evidence>
<feature type="region of interest" description="Disordered" evidence="1">
    <location>
        <begin position="1"/>
        <end position="68"/>
    </location>
</feature>